<dbReference type="SUPFAM" id="SSF101173">
    <property type="entry name" value="Docking domain B of the erythromycin polyketide synthase (DEBS)"/>
    <property type="match status" value="1"/>
</dbReference>
<dbReference type="SMART" id="SM00825">
    <property type="entry name" value="PKS_KS"/>
    <property type="match status" value="1"/>
</dbReference>
<dbReference type="PROSITE" id="PS00012">
    <property type="entry name" value="PHOSPHOPANTETHEINE"/>
    <property type="match status" value="1"/>
</dbReference>
<dbReference type="SMART" id="SM00822">
    <property type="entry name" value="PKS_KR"/>
    <property type="match status" value="1"/>
</dbReference>
<dbReference type="InterPro" id="IPR036291">
    <property type="entry name" value="NAD(P)-bd_dom_sf"/>
</dbReference>
<evidence type="ECO:0000256" key="4">
    <source>
        <dbReference type="ARBA" id="ARBA00022553"/>
    </source>
</evidence>
<gene>
    <name evidence="13" type="ORF">H4W30_003369</name>
</gene>
<dbReference type="Gene3D" id="3.40.50.720">
    <property type="entry name" value="NAD(P)-binding Rossmann-like Domain"/>
    <property type="match status" value="1"/>
</dbReference>
<keyword evidence="8" id="KW-0012">Acyltransferase</keyword>
<dbReference type="InterPro" id="IPR042104">
    <property type="entry name" value="PKS_dehydratase_sf"/>
</dbReference>
<dbReference type="SUPFAM" id="SSF55048">
    <property type="entry name" value="Probable ACP-binding domain of malonyl-CoA ACP transacylase"/>
    <property type="match status" value="1"/>
</dbReference>
<dbReference type="CDD" id="cd05195">
    <property type="entry name" value="enoyl_red"/>
    <property type="match status" value="1"/>
</dbReference>
<dbReference type="PROSITE" id="PS52004">
    <property type="entry name" value="KS3_2"/>
    <property type="match status" value="1"/>
</dbReference>
<dbReference type="Pfam" id="PF08990">
    <property type="entry name" value="Docking"/>
    <property type="match status" value="1"/>
</dbReference>
<dbReference type="InterPro" id="IPR009081">
    <property type="entry name" value="PP-bd_ACP"/>
</dbReference>
<feature type="domain" description="PKS/mFAS DH" evidence="12">
    <location>
        <begin position="928"/>
        <end position="1206"/>
    </location>
</feature>
<dbReference type="Gene3D" id="3.30.70.3290">
    <property type="match status" value="1"/>
</dbReference>
<dbReference type="SUPFAM" id="SSF53901">
    <property type="entry name" value="Thiolase-like"/>
    <property type="match status" value="1"/>
</dbReference>
<dbReference type="Pfam" id="PF13602">
    <property type="entry name" value="ADH_zinc_N_2"/>
    <property type="match status" value="1"/>
</dbReference>
<dbReference type="Pfam" id="PF14765">
    <property type="entry name" value="PS-DH"/>
    <property type="match status" value="1"/>
</dbReference>
<dbReference type="InterPro" id="IPR002364">
    <property type="entry name" value="Quin_OxRdtase/zeta-crystal_CS"/>
</dbReference>
<dbReference type="InterPro" id="IPR020806">
    <property type="entry name" value="PKS_PP-bd"/>
</dbReference>
<keyword evidence="7" id="KW-0511">Multifunctional enzyme</keyword>
<dbReference type="Pfam" id="PF16197">
    <property type="entry name" value="KAsynt_C_assoc"/>
    <property type="match status" value="1"/>
</dbReference>
<dbReference type="InterPro" id="IPR036736">
    <property type="entry name" value="ACP-like_sf"/>
</dbReference>
<evidence type="ECO:0000256" key="1">
    <source>
        <dbReference type="ARBA" id="ARBA00001957"/>
    </source>
</evidence>
<dbReference type="InterPro" id="IPR013968">
    <property type="entry name" value="PKS_KR"/>
</dbReference>
<dbReference type="PROSITE" id="PS50075">
    <property type="entry name" value="CARRIER"/>
    <property type="match status" value="1"/>
</dbReference>
<dbReference type="Proteomes" id="UP000656548">
    <property type="component" value="Unassembled WGS sequence"/>
</dbReference>
<keyword evidence="3" id="KW-0596">Phosphopantetheine</keyword>
<feature type="active site" description="Proton donor; for dehydratase activity" evidence="9">
    <location>
        <position position="1127"/>
    </location>
</feature>
<dbReference type="SMART" id="SM00826">
    <property type="entry name" value="PKS_DH"/>
    <property type="match status" value="1"/>
</dbReference>
<dbReference type="InterPro" id="IPR049552">
    <property type="entry name" value="PKS_DH_N"/>
</dbReference>
<dbReference type="Gene3D" id="3.10.129.110">
    <property type="entry name" value="Polyketide synthase dehydratase"/>
    <property type="match status" value="1"/>
</dbReference>
<proteinExistence type="predicted"/>
<dbReference type="InterPro" id="IPR001227">
    <property type="entry name" value="Ac_transferase_dom_sf"/>
</dbReference>
<dbReference type="Gene3D" id="3.40.50.11460">
    <property type="match status" value="1"/>
</dbReference>
<comment type="caution">
    <text evidence="13">The sequence shown here is derived from an EMBL/GenBank/DDBJ whole genome shotgun (WGS) entry which is preliminary data.</text>
</comment>
<dbReference type="InterPro" id="IPR006162">
    <property type="entry name" value="Ppantetheine_attach_site"/>
</dbReference>
<evidence type="ECO:0000313" key="14">
    <source>
        <dbReference type="Proteomes" id="UP000656548"/>
    </source>
</evidence>
<dbReference type="InterPro" id="IPR020841">
    <property type="entry name" value="PKS_Beta-ketoAc_synthase_dom"/>
</dbReference>
<dbReference type="Pfam" id="PF00550">
    <property type="entry name" value="PP-binding"/>
    <property type="match status" value="1"/>
</dbReference>
<dbReference type="PROSITE" id="PS52019">
    <property type="entry name" value="PKS_MFAS_DH"/>
    <property type="match status" value="1"/>
</dbReference>
<reference evidence="13 14" key="1">
    <citation type="submission" date="2020-10" db="EMBL/GenBank/DDBJ databases">
        <title>Sequencing the genomes of 1000 actinobacteria strains.</title>
        <authorList>
            <person name="Klenk H.-P."/>
        </authorList>
    </citation>
    <scope>NUCLEOTIDE SEQUENCE [LARGE SCALE GENOMIC DNA]</scope>
    <source>
        <strain evidence="13 14">DSM 46661</strain>
    </source>
</reference>
<dbReference type="InterPro" id="IPR049900">
    <property type="entry name" value="PKS_mFAS_DH"/>
</dbReference>
<dbReference type="SUPFAM" id="SSF52151">
    <property type="entry name" value="FabD/lysophospholipase-like"/>
    <property type="match status" value="1"/>
</dbReference>
<dbReference type="InterPro" id="IPR014030">
    <property type="entry name" value="Ketoacyl_synth_N"/>
</dbReference>
<protein>
    <submittedName>
        <fullName evidence="13">Acyl transferase domain-containing protein/NADPH:quinone reductase-like Zn-dependent oxidoreductase/NADP-dependent 3-hydroxy acid dehydrogenase YdfG/acyl carrier protein</fullName>
    </submittedName>
</protein>
<dbReference type="InterPro" id="IPR049551">
    <property type="entry name" value="PKS_DH_C"/>
</dbReference>
<dbReference type="InterPro" id="IPR018201">
    <property type="entry name" value="Ketoacyl_synth_AS"/>
</dbReference>
<evidence type="ECO:0000256" key="6">
    <source>
        <dbReference type="ARBA" id="ARBA00023194"/>
    </source>
</evidence>
<dbReference type="EMBL" id="JADBEJ010000004">
    <property type="protein sequence ID" value="MBE1576322.1"/>
    <property type="molecule type" value="Genomic_DNA"/>
</dbReference>
<keyword evidence="5" id="KW-0808">Transferase</keyword>
<dbReference type="InterPro" id="IPR032821">
    <property type="entry name" value="PKS_assoc"/>
</dbReference>
<dbReference type="Pfam" id="PF21089">
    <property type="entry name" value="PKS_DH_N"/>
    <property type="match status" value="1"/>
</dbReference>
<dbReference type="InterPro" id="IPR036299">
    <property type="entry name" value="Polyketide_synth_docking_sf"/>
</dbReference>
<dbReference type="Pfam" id="PF08240">
    <property type="entry name" value="ADH_N"/>
    <property type="match status" value="1"/>
</dbReference>
<dbReference type="InterPro" id="IPR020843">
    <property type="entry name" value="ER"/>
</dbReference>
<sequence>MSTEDKTRQYLKKVTAELRRTQDRLREVEGRAHEPIAVVGMGCRLPGGIDSPAGLWDLVRDGGDAITPFPNDRHWDLDELYDPDPDAGRSGRSYVREGGFLHDAALFDAGFFGISPREALVMDPQQRVLLEVAWATLESAGIDPDELRGSRTGVYVGSTGNDYELVWKGSKEYSPHGITGNSSSVISGRISYCFGLEGPAVTVDTACSSSLVAIHEAIRALREGACGMALAGGITVMATPDTFTEFCGQGVTSIDARCKSFADGADGAIWAEGAGLLLLERLSDARRAGHPVLALLRGSAVNQDGTSNGLSAPSGPAQQRVIRAALADAGLSTQDVDVVDAHGTGTTLGDPIEANALIATYGKDRSPERPLRLGSLKSNIGHTQGAAGVAGAIKLIMAMRHGELPKTLHVDAPSSKVDWTKGAVELLTEPVPWPETTTPRRGGVSSFGISGTNAHLLIEEAPAEEAAPVAATGSLPVLPWVISAKTGAALRGQAARLASFAENHAPADIAGALTSTRVGFRHRAVAFGRTAEDFAVALKAYADGTTNGAVVEDVTGNGSLAFLFTGQGAQRPGMGHRLAAEYPVFAAALDAVCAELDKHLPRPLREIMFAETGSAEAELLYRTEFTQPALFAFEVALFRLVESWGVRPDQLLGHSVGEIAAAHVAGVWSLPDACRVIAARGRLMQALPEGGAMVSVDATEAEVLPDLAGLEDRVSIAAINTAESVVLSGDEDALAGLERLWEGRGRRTKRLRVSHAFHSPRMEPMLAEFEALLGELTYHPPSIPIVSDVTGEPATAELLASPRYWVEHARAAVRFHDGLATLREAKITTLLELGPAAVLSAMVPAGGEPGMVAIPAVRTDRDEAEAVLRAVGALHARGVPVDWAAVLPPVASSPVELPTYAFQREHYWIAPDADTADVQAAGLLPSGHPLLGAALTLADGGGVVLTGRISLRAQPWLAGHRAHDTVILPGTAFVELALSAGEQVGCDVIEELTMETPLTLPDEGGVRIQVLVGEPLDSGSRPVRVFSRPDGADVGGWRSHAGGLLGARTAPAGDGLTEWPPAGAEPIPFDGGYYDDPEVVLAFGYEGVFRGLRKVWLRGDAELFAEIELPGDRSLTDGYGLHPALLDAALQAVGLGPFLDSINQGSGSMPFAWSGLTLHAAGASMLRVRVTGADGHVALTLADGAGAPVATIENLAWRPVAERSALGAPDVDDSLYGLDWVPARGPAAAGAGGHVLLDSGSAGLAALIAAGGPVPETVVVPVSTKDGSVVPSAREALTEVTEVLRAWLAEERFADAKLVLSTRGAVAAVAGDRIDLTIAGIWGVARSAQAEHPGRIVLLDTDGPIDDAIPVALATSEAQIAVRAGTALIPRLHPVAADGLLPVPAEPAWRLDSTGHGTLDNLALLPCPEVLGPLGPLDVRVGIRAAGVNFRDVLVALGMYPGKAVPGAEAAGVVLETGDGVSDLSPGDPVFGVFTGAMGPVAVTDHRLIAPIPQDWSYEAAASVPITFLTAYYGLTDLAGLRRGESVLIHSGAGGVGIAAIQLAKHLGAEVFATASEGKWDTLRGLGLDDAHIASSRTVEFETRFRETTGGRGVDVVLNSLTGEFLEASLRLLAPGGRFLEIGKADVRDPEAVAAAHPGVRYHSYDLVASAGEDRVREMLDEVSALFGRGVLTLPPRRAYDLRRAGEALRHVSQAKHVGKVVLTVPREPEPDGTILVTGGTGWLGGLIAEHLARRGARHLTLLSRRGDGTPGVGELIAKLSGLGAEVTVVKGDVADRGDVEAALAAVPPEHPLTAVVHAAGVLADGVVATLTGEQLDATLRPKLDGTWHLHELTKDLDLAAFVCFSSAAGIFGAAGQGAYAAANSFADALMNWRRDTGLPGTSLAWGLWAPGDDSAERGGMAGGLSAADWARMGRTGVRGLTAKQGLALWDAAQESDRALLAPLGLDLGTISGLGDGIPPLLRDVVRGSARRVAAGRRQDTPTESPDALIRRLGSLPEAQRERQLVSLVRSHLAAVLGYASGDEVPTETPFRELGFDSLTSVELRNRLTAATGLRLPPTLVFDHPTANALAGYLGTEIAGSGAPAAPAPSPALAQLTALERTVAELDEDAEVRPTLSARVRALLTQLEGESSGDAEDTLRSASVDELFDFVDREFGRASDDDETVGA</sequence>
<keyword evidence="6" id="KW-0045">Antibiotic biosynthesis</keyword>
<dbReference type="InterPro" id="IPR050091">
    <property type="entry name" value="PKS_NRPS_Biosynth_Enz"/>
</dbReference>
<dbReference type="InterPro" id="IPR055123">
    <property type="entry name" value="SpnB-like_Rossmann"/>
</dbReference>
<dbReference type="SMART" id="SM00829">
    <property type="entry name" value="PKS_ER"/>
    <property type="match status" value="1"/>
</dbReference>
<dbReference type="Gene3D" id="1.10.1200.10">
    <property type="entry name" value="ACP-like"/>
    <property type="match status" value="1"/>
</dbReference>
<dbReference type="CDD" id="cd08956">
    <property type="entry name" value="KR_3_FAS_SDR_x"/>
    <property type="match status" value="1"/>
</dbReference>
<dbReference type="InterPro" id="IPR011032">
    <property type="entry name" value="GroES-like_sf"/>
</dbReference>
<feature type="domain" description="Carrier" evidence="10">
    <location>
        <begin position="1996"/>
        <end position="2078"/>
    </location>
</feature>
<evidence type="ECO:0000313" key="13">
    <source>
        <dbReference type="EMBL" id="MBE1576322.1"/>
    </source>
</evidence>
<comment type="cofactor">
    <cofactor evidence="1">
        <name>pantetheine 4'-phosphate</name>
        <dbReference type="ChEBI" id="CHEBI:47942"/>
    </cofactor>
</comment>
<evidence type="ECO:0000256" key="2">
    <source>
        <dbReference type="ARBA" id="ARBA00004792"/>
    </source>
</evidence>
<dbReference type="Gene3D" id="3.40.47.10">
    <property type="match status" value="1"/>
</dbReference>
<dbReference type="RefSeq" id="WP_192743628.1">
    <property type="nucleotide sequence ID" value="NZ_JADBEJ010000004.1"/>
</dbReference>
<feature type="region of interest" description="N-terminal hotdog fold" evidence="9">
    <location>
        <begin position="928"/>
        <end position="1052"/>
    </location>
</feature>
<organism evidence="13 14">
    <name type="scientific">Amycolatopsis roodepoortensis</name>
    <dbReference type="NCBI Taxonomy" id="700274"/>
    <lineage>
        <taxon>Bacteria</taxon>
        <taxon>Bacillati</taxon>
        <taxon>Actinomycetota</taxon>
        <taxon>Actinomycetes</taxon>
        <taxon>Pseudonocardiales</taxon>
        <taxon>Pseudonocardiaceae</taxon>
        <taxon>Amycolatopsis</taxon>
    </lineage>
</organism>
<dbReference type="InterPro" id="IPR013154">
    <property type="entry name" value="ADH-like_N"/>
</dbReference>
<feature type="domain" description="Ketosynthase family 3 (KS3)" evidence="11">
    <location>
        <begin position="33"/>
        <end position="460"/>
    </location>
</feature>
<dbReference type="SUPFAM" id="SSF47336">
    <property type="entry name" value="ACP-like"/>
    <property type="match status" value="1"/>
</dbReference>
<feature type="active site" description="Proton acceptor; for dehydratase activity" evidence="9">
    <location>
        <position position="960"/>
    </location>
</feature>
<dbReference type="InterPro" id="IPR014043">
    <property type="entry name" value="Acyl_transferase_dom"/>
</dbReference>
<dbReference type="PROSITE" id="PS00606">
    <property type="entry name" value="KS3_1"/>
    <property type="match status" value="1"/>
</dbReference>
<dbReference type="InterPro" id="IPR057326">
    <property type="entry name" value="KR_dom"/>
</dbReference>
<dbReference type="Gene3D" id="3.90.180.10">
    <property type="entry name" value="Medium-chain alcohol dehydrogenases, catalytic domain"/>
    <property type="match status" value="1"/>
</dbReference>
<dbReference type="Pfam" id="PF00698">
    <property type="entry name" value="Acyl_transf_1"/>
    <property type="match status" value="1"/>
</dbReference>
<feature type="region of interest" description="C-terminal hotdog fold" evidence="9">
    <location>
        <begin position="1064"/>
        <end position="1206"/>
    </location>
</feature>
<evidence type="ECO:0000256" key="5">
    <source>
        <dbReference type="ARBA" id="ARBA00022679"/>
    </source>
</evidence>
<dbReference type="SUPFAM" id="SSF51735">
    <property type="entry name" value="NAD(P)-binding Rossmann-fold domains"/>
    <property type="match status" value="3"/>
</dbReference>
<dbReference type="Pfam" id="PF02801">
    <property type="entry name" value="Ketoacyl-synt_C"/>
    <property type="match status" value="1"/>
</dbReference>
<dbReference type="InterPro" id="IPR016035">
    <property type="entry name" value="Acyl_Trfase/lysoPLipase"/>
</dbReference>
<evidence type="ECO:0000259" key="11">
    <source>
        <dbReference type="PROSITE" id="PS52004"/>
    </source>
</evidence>
<dbReference type="PANTHER" id="PTHR43775:SF51">
    <property type="entry name" value="INACTIVE PHENOLPHTHIOCEROL SYNTHESIS POLYKETIDE SYNTHASE TYPE I PKS1-RELATED"/>
    <property type="match status" value="1"/>
</dbReference>
<keyword evidence="14" id="KW-1185">Reference proteome</keyword>
<accession>A0ABR9L6Z6</accession>
<dbReference type="InterPro" id="IPR016039">
    <property type="entry name" value="Thiolase-like"/>
</dbReference>
<evidence type="ECO:0000256" key="3">
    <source>
        <dbReference type="ARBA" id="ARBA00022450"/>
    </source>
</evidence>
<name>A0ABR9L6Z6_9PSEU</name>
<dbReference type="InterPro" id="IPR016036">
    <property type="entry name" value="Malonyl_transacylase_ACP-bd"/>
</dbReference>
<dbReference type="Pfam" id="PF22953">
    <property type="entry name" value="SpnB_Rossmann"/>
    <property type="match status" value="1"/>
</dbReference>
<dbReference type="PANTHER" id="PTHR43775">
    <property type="entry name" value="FATTY ACID SYNTHASE"/>
    <property type="match status" value="1"/>
</dbReference>
<dbReference type="CDD" id="cd00833">
    <property type="entry name" value="PKS"/>
    <property type="match status" value="1"/>
</dbReference>
<dbReference type="InterPro" id="IPR014031">
    <property type="entry name" value="Ketoacyl_synth_C"/>
</dbReference>
<evidence type="ECO:0000256" key="7">
    <source>
        <dbReference type="ARBA" id="ARBA00023268"/>
    </source>
</evidence>
<dbReference type="Gene3D" id="3.40.366.10">
    <property type="entry name" value="Malonyl-Coenzyme A Acyl Carrier Protein, domain 2"/>
    <property type="match status" value="1"/>
</dbReference>
<evidence type="ECO:0000256" key="8">
    <source>
        <dbReference type="ARBA" id="ARBA00023315"/>
    </source>
</evidence>
<dbReference type="Pfam" id="PF00109">
    <property type="entry name" value="ketoacyl-synt"/>
    <property type="match status" value="1"/>
</dbReference>
<dbReference type="SMART" id="SM00823">
    <property type="entry name" value="PKS_PP"/>
    <property type="match status" value="1"/>
</dbReference>
<comment type="pathway">
    <text evidence="2">Antibiotic biosynthesis.</text>
</comment>
<evidence type="ECO:0000259" key="12">
    <source>
        <dbReference type="PROSITE" id="PS52019"/>
    </source>
</evidence>
<evidence type="ECO:0000256" key="9">
    <source>
        <dbReference type="PROSITE-ProRule" id="PRU01363"/>
    </source>
</evidence>
<dbReference type="SMART" id="SM00827">
    <property type="entry name" value="PKS_AT"/>
    <property type="match status" value="1"/>
</dbReference>
<dbReference type="Pfam" id="PF08659">
    <property type="entry name" value="KR"/>
    <property type="match status" value="1"/>
</dbReference>
<dbReference type="InterPro" id="IPR015083">
    <property type="entry name" value="NorB/c/GfsB-D-like_docking"/>
</dbReference>
<dbReference type="SMART" id="SM01294">
    <property type="entry name" value="PKS_PP_betabranch"/>
    <property type="match status" value="1"/>
</dbReference>
<dbReference type="SUPFAM" id="SSF50129">
    <property type="entry name" value="GroES-like"/>
    <property type="match status" value="1"/>
</dbReference>
<keyword evidence="4" id="KW-0597">Phosphoprotein</keyword>
<evidence type="ECO:0000259" key="10">
    <source>
        <dbReference type="PROSITE" id="PS50075"/>
    </source>
</evidence>
<dbReference type="InterPro" id="IPR020807">
    <property type="entry name" value="PKS_DH"/>
</dbReference>
<dbReference type="PROSITE" id="PS01162">
    <property type="entry name" value="QOR_ZETA_CRYSTAL"/>
    <property type="match status" value="1"/>
</dbReference>